<evidence type="ECO:0000313" key="3">
    <source>
        <dbReference type="Proteomes" id="UP001215598"/>
    </source>
</evidence>
<organism evidence="2 3">
    <name type="scientific">Mycena metata</name>
    <dbReference type="NCBI Taxonomy" id="1033252"/>
    <lineage>
        <taxon>Eukaryota</taxon>
        <taxon>Fungi</taxon>
        <taxon>Dikarya</taxon>
        <taxon>Basidiomycota</taxon>
        <taxon>Agaricomycotina</taxon>
        <taxon>Agaricomycetes</taxon>
        <taxon>Agaricomycetidae</taxon>
        <taxon>Agaricales</taxon>
        <taxon>Marasmiineae</taxon>
        <taxon>Mycenaceae</taxon>
        <taxon>Mycena</taxon>
    </lineage>
</organism>
<name>A0AAD7N6T5_9AGAR</name>
<protein>
    <submittedName>
        <fullName evidence="2">Uncharacterized protein</fullName>
    </submittedName>
</protein>
<accession>A0AAD7N6T5</accession>
<feature type="region of interest" description="Disordered" evidence="1">
    <location>
        <begin position="1"/>
        <end position="28"/>
    </location>
</feature>
<dbReference type="Proteomes" id="UP001215598">
    <property type="component" value="Unassembled WGS sequence"/>
</dbReference>
<feature type="compositionally biased region" description="Polar residues" evidence="1">
    <location>
        <begin position="18"/>
        <end position="28"/>
    </location>
</feature>
<keyword evidence="3" id="KW-1185">Reference proteome</keyword>
<sequence length="341" mass="38036">MGPKVPDVVSYSDWRPSGQANGKQTNAVVDSPSTIPTKKRKLADIEERQINGASRVRNLIVRREPVGIIWDSTDYSCAYDATFTILSNLWSDNSVRWSDCFAHLGDELGRSGRGLAHYADGALSIERVRDISRRRLHNQRPDYFPYGPNGSSIDRLAMALLPSKYFATGVHACTSCGHMDGRSYAMLEPFLTAGLNAERDYPVGVRIQDWLNSYLSKGRIACTSCRSRGIATRMTMRSKVMSVPPLFIFDITHHRIVFDRELVLDIGGAPARMKLRGVIYGGQAHFTCRYIDSEGGMWFHDGITTANKCLADVKLSSVENLLDLHRCGEKIAVAVVYVRDL</sequence>
<dbReference type="AlphaFoldDB" id="A0AAD7N6T5"/>
<dbReference type="EMBL" id="JARKIB010000070">
    <property type="protein sequence ID" value="KAJ7749131.1"/>
    <property type="molecule type" value="Genomic_DNA"/>
</dbReference>
<reference evidence="2" key="1">
    <citation type="submission" date="2023-03" db="EMBL/GenBank/DDBJ databases">
        <title>Massive genome expansion in bonnet fungi (Mycena s.s.) driven by repeated elements and novel gene families across ecological guilds.</title>
        <authorList>
            <consortium name="Lawrence Berkeley National Laboratory"/>
            <person name="Harder C.B."/>
            <person name="Miyauchi S."/>
            <person name="Viragh M."/>
            <person name="Kuo A."/>
            <person name="Thoen E."/>
            <person name="Andreopoulos B."/>
            <person name="Lu D."/>
            <person name="Skrede I."/>
            <person name="Drula E."/>
            <person name="Henrissat B."/>
            <person name="Morin E."/>
            <person name="Kohler A."/>
            <person name="Barry K."/>
            <person name="LaButti K."/>
            <person name="Morin E."/>
            <person name="Salamov A."/>
            <person name="Lipzen A."/>
            <person name="Mereny Z."/>
            <person name="Hegedus B."/>
            <person name="Baldrian P."/>
            <person name="Stursova M."/>
            <person name="Weitz H."/>
            <person name="Taylor A."/>
            <person name="Grigoriev I.V."/>
            <person name="Nagy L.G."/>
            <person name="Martin F."/>
            <person name="Kauserud H."/>
        </authorList>
    </citation>
    <scope>NUCLEOTIDE SEQUENCE</scope>
    <source>
        <strain evidence="2">CBHHK182m</strain>
    </source>
</reference>
<proteinExistence type="predicted"/>
<evidence type="ECO:0000313" key="2">
    <source>
        <dbReference type="EMBL" id="KAJ7749131.1"/>
    </source>
</evidence>
<comment type="caution">
    <text evidence="2">The sequence shown here is derived from an EMBL/GenBank/DDBJ whole genome shotgun (WGS) entry which is preliminary data.</text>
</comment>
<gene>
    <name evidence="2" type="ORF">B0H16DRAFT_1319457</name>
</gene>
<evidence type="ECO:0000256" key="1">
    <source>
        <dbReference type="SAM" id="MobiDB-lite"/>
    </source>
</evidence>